<evidence type="ECO:0000313" key="2">
    <source>
        <dbReference type="Proteomes" id="UP000092714"/>
    </source>
</evidence>
<protein>
    <submittedName>
        <fullName evidence="1">Uncharacterized protein</fullName>
    </submittedName>
</protein>
<dbReference type="GeneID" id="42774606"/>
<organism evidence="1 2">
    <name type="scientific">Clostridium paraputrificum</name>
    <dbReference type="NCBI Taxonomy" id="29363"/>
    <lineage>
        <taxon>Bacteria</taxon>
        <taxon>Bacillati</taxon>
        <taxon>Bacillota</taxon>
        <taxon>Clostridia</taxon>
        <taxon>Eubacteriales</taxon>
        <taxon>Clostridiaceae</taxon>
        <taxon>Clostridium</taxon>
    </lineage>
</organism>
<comment type="caution">
    <text evidence="1">The sequence shown here is derived from an EMBL/GenBank/DDBJ whole genome shotgun (WGS) entry which is preliminary data.</text>
</comment>
<keyword evidence="2" id="KW-1185">Reference proteome</keyword>
<accession>A0A1B8RPF3</accession>
<dbReference type="EMBL" id="MAPZ01000019">
    <property type="protein sequence ID" value="OBY10679.1"/>
    <property type="molecule type" value="Genomic_DNA"/>
</dbReference>
<gene>
    <name evidence="1" type="ORF">CP373A1_09225</name>
</gene>
<dbReference type="OrthoDB" id="1937284at2"/>
<dbReference type="eggNOG" id="ENOG50331SK">
    <property type="taxonomic scope" value="Bacteria"/>
</dbReference>
<evidence type="ECO:0000313" key="1">
    <source>
        <dbReference type="EMBL" id="OBY10679.1"/>
    </source>
</evidence>
<name>A0A1B8RPF3_9CLOT</name>
<dbReference type="AlphaFoldDB" id="A0A1B8RPF3"/>
<sequence length="131" mass="15505">MQTTEIIEFLEENGLSEIEEIKIEDNFVVLKFYYDFDKDEILAARAYANEESDLEEESDEWYRDWYLSYLSDIAKDNVEGIVEDLGDELEFSSKIKEVEIDVNNADYMKFVAILCSEDFEEDLEETLNDYL</sequence>
<proteinExistence type="predicted"/>
<dbReference type="Proteomes" id="UP000092714">
    <property type="component" value="Unassembled WGS sequence"/>
</dbReference>
<dbReference type="RefSeq" id="WP_027096766.1">
    <property type="nucleotide sequence ID" value="NZ_CABHIH010000002.1"/>
</dbReference>
<reference evidence="1 2" key="1">
    <citation type="submission" date="2016-06" db="EMBL/GenBank/DDBJ databases">
        <authorList>
            <person name="Kjaerup R.B."/>
            <person name="Dalgaard T.S."/>
            <person name="Juul-Madsen H.R."/>
        </authorList>
    </citation>
    <scope>NUCLEOTIDE SEQUENCE [LARGE SCALE GENOMIC DNA]</scope>
    <source>
        <strain evidence="1 2">373-A1</strain>
    </source>
</reference>